<keyword evidence="7 11" id="KW-1133">Transmembrane helix</keyword>
<keyword evidence="3 11" id="KW-1003">Cell membrane</keyword>
<keyword evidence="9 11" id="KW-0472">Membrane</keyword>
<dbReference type="GO" id="GO:0019344">
    <property type="term" value="P:cysteine biosynthetic process"/>
    <property type="evidence" value="ECO:0007669"/>
    <property type="project" value="UniProtKB-UniRule"/>
</dbReference>
<name>A0A939DBR6_9GAMM</name>
<keyword evidence="13" id="KW-1185">Reference proteome</keyword>
<comment type="caution">
    <text evidence="12">The sequence shown here is derived from an EMBL/GenBank/DDBJ whole genome shotgun (WGS) entry which is preliminary data.</text>
</comment>
<accession>A0A939DBR6</accession>
<dbReference type="InterPro" id="IPR022985">
    <property type="entry name" value="Sulfate_CysZ"/>
</dbReference>
<keyword evidence="8 11" id="KW-0764">Sulfate transport</keyword>
<dbReference type="Proteomes" id="UP000664303">
    <property type="component" value="Unassembled WGS sequence"/>
</dbReference>
<dbReference type="Pfam" id="PF07264">
    <property type="entry name" value="EI24"/>
    <property type="match status" value="1"/>
</dbReference>
<feature type="transmembrane region" description="Helical" evidence="11">
    <location>
        <begin position="140"/>
        <end position="159"/>
    </location>
</feature>
<dbReference type="NCBIfam" id="NF003433">
    <property type="entry name" value="PRK04949.1"/>
    <property type="match status" value="1"/>
</dbReference>
<gene>
    <name evidence="11 12" type="primary">cysZ</name>
    <name evidence="12" type="ORF">JYP50_01895</name>
</gene>
<evidence type="ECO:0000256" key="11">
    <source>
        <dbReference type="HAMAP-Rule" id="MF_00468"/>
    </source>
</evidence>
<keyword evidence="10 11" id="KW-0198">Cysteine biosynthesis</keyword>
<evidence type="ECO:0000256" key="10">
    <source>
        <dbReference type="ARBA" id="ARBA00023192"/>
    </source>
</evidence>
<dbReference type="InterPro" id="IPR059112">
    <property type="entry name" value="CysZ/EI24"/>
</dbReference>
<dbReference type="PANTHER" id="PTHR37468">
    <property type="entry name" value="SULFATE TRANSPORTER CYSZ"/>
    <property type="match status" value="1"/>
</dbReference>
<evidence type="ECO:0000313" key="13">
    <source>
        <dbReference type="Proteomes" id="UP000664303"/>
    </source>
</evidence>
<keyword evidence="5 11" id="KW-0028">Amino-acid biosynthesis</keyword>
<evidence type="ECO:0000256" key="7">
    <source>
        <dbReference type="ARBA" id="ARBA00022989"/>
    </source>
</evidence>
<evidence type="ECO:0000256" key="8">
    <source>
        <dbReference type="ARBA" id="ARBA00023032"/>
    </source>
</evidence>
<keyword evidence="6 11" id="KW-0812">Transmembrane</keyword>
<keyword evidence="2 11" id="KW-0813">Transport</keyword>
<evidence type="ECO:0000256" key="2">
    <source>
        <dbReference type="ARBA" id="ARBA00022448"/>
    </source>
</evidence>
<dbReference type="GO" id="GO:0000103">
    <property type="term" value="P:sulfate assimilation"/>
    <property type="evidence" value="ECO:0007669"/>
    <property type="project" value="InterPro"/>
</dbReference>
<dbReference type="GO" id="GO:0009675">
    <property type="term" value="F:high-affinity sulfate:proton symporter activity"/>
    <property type="evidence" value="ECO:0007669"/>
    <property type="project" value="TreeGrafter"/>
</dbReference>
<dbReference type="AlphaFoldDB" id="A0A939DBR6"/>
<reference evidence="12" key="1">
    <citation type="submission" date="2021-02" db="EMBL/GenBank/DDBJ databases">
        <title>PHA producing bacteria isolated from coastal sediment in Guangdong, Shenzhen.</title>
        <authorList>
            <person name="Zheng W."/>
            <person name="Yu S."/>
            <person name="Huang Y."/>
        </authorList>
    </citation>
    <scope>NUCLEOTIDE SEQUENCE</scope>
    <source>
        <strain evidence="12">TN14-10</strain>
    </source>
</reference>
<comment type="subcellular location">
    <subcellularLocation>
        <location evidence="11">Cell inner membrane</location>
        <topology evidence="11">Multi-pass membrane protein</topology>
    </subcellularLocation>
    <subcellularLocation>
        <location evidence="1">Membrane</location>
        <topology evidence="1">Multi-pass membrane protein</topology>
    </subcellularLocation>
</comment>
<comment type="similarity">
    <text evidence="11">Belongs to the CysZ family.</text>
</comment>
<dbReference type="InterPro" id="IPR050480">
    <property type="entry name" value="CysZ-like"/>
</dbReference>
<feature type="transmembrane region" description="Helical" evidence="11">
    <location>
        <begin position="205"/>
        <end position="237"/>
    </location>
</feature>
<organism evidence="12 13">
    <name type="scientific">Parahaliea mediterranea</name>
    <dbReference type="NCBI Taxonomy" id="651086"/>
    <lineage>
        <taxon>Bacteria</taxon>
        <taxon>Pseudomonadati</taxon>
        <taxon>Pseudomonadota</taxon>
        <taxon>Gammaproteobacteria</taxon>
        <taxon>Cellvibrionales</taxon>
        <taxon>Halieaceae</taxon>
        <taxon>Parahaliea</taxon>
    </lineage>
</organism>
<protein>
    <recommendedName>
        <fullName evidence="11">Sulfate transporter CysZ</fullName>
    </recommendedName>
</protein>
<feature type="transmembrane region" description="Helical" evidence="11">
    <location>
        <begin position="26"/>
        <end position="50"/>
    </location>
</feature>
<evidence type="ECO:0000256" key="4">
    <source>
        <dbReference type="ARBA" id="ARBA00022519"/>
    </source>
</evidence>
<dbReference type="RefSeq" id="WP_206558752.1">
    <property type="nucleotide sequence ID" value="NZ_JAFKCZ010000001.1"/>
</dbReference>
<evidence type="ECO:0000313" key="12">
    <source>
        <dbReference type="EMBL" id="MBN7795323.1"/>
    </source>
</evidence>
<evidence type="ECO:0000256" key="5">
    <source>
        <dbReference type="ARBA" id="ARBA00022605"/>
    </source>
</evidence>
<proteinExistence type="inferred from homology"/>
<dbReference type="PANTHER" id="PTHR37468:SF1">
    <property type="entry name" value="SULFATE TRANSPORTER CYSZ"/>
    <property type="match status" value="1"/>
</dbReference>
<keyword evidence="4 11" id="KW-0997">Cell inner membrane</keyword>
<evidence type="ECO:0000256" key="1">
    <source>
        <dbReference type="ARBA" id="ARBA00004141"/>
    </source>
</evidence>
<evidence type="ECO:0000256" key="9">
    <source>
        <dbReference type="ARBA" id="ARBA00023136"/>
    </source>
</evidence>
<sequence length="249" mass="27244">MKGNALQGAGYLLQGARLLTHPRLRLFVIVPLAINILIFASLFGATYAYLDSVLDSWMSAIPDWLAFIEWIIWPLLVLVFSLVAGYTFTALALLIASPFNSLLAEKAEELITGREVAGLEGLGAALMELPRAVVRELAKLLYYLPMAVFVLILSFVPGINALSPLLWFLLGAWMMSIQFVDYPMDNHRLSFADVKEAVRSRRLSSMGFGGLVALCTGIPVVNFFVVPSAVVGATLLWSRELAPGGRLVE</sequence>
<evidence type="ECO:0000256" key="3">
    <source>
        <dbReference type="ARBA" id="ARBA00022475"/>
    </source>
</evidence>
<comment type="function">
    <text evidence="11">High affinity, high specificity proton-dependent sulfate transporter, which mediates sulfate uptake. Provides the sulfur source for the cysteine synthesis pathway.</text>
</comment>
<dbReference type="GO" id="GO:0005886">
    <property type="term" value="C:plasma membrane"/>
    <property type="evidence" value="ECO:0007669"/>
    <property type="project" value="UniProtKB-SubCell"/>
</dbReference>
<evidence type="ECO:0000256" key="6">
    <source>
        <dbReference type="ARBA" id="ARBA00022692"/>
    </source>
</evidence>
<feature type="transmembrane region" description="Helical" evidence="11">
    <location>
        <begin position="165"/>
        <end position="184"/>
    </location>
</feature>
<feature type="transmembrane region" description="Helical" evidence="11">
    <location>
        <begin position="70"/>
        <end position="96"/>
    </location>
</feature>
<dbReference type="EMBL" id="JAFKCZ010000001">
    <property type="protein sequence ID" value="MBN7795323.1"/>
    <property type="molecule type" value="Genomic_DNA"/>
</dbReference>
<dbReference type="HAMAP" id="MF_00468">
    <property type="entry name" value="CysZ"/>
    <property type="match status" value="1"/>
</dbReference>